<evidence type="ECO:0000259" key="4">
    <source>
        <dbReference type="Pfam" id="PF03152"/>
    </source>
</evidence>
<organism evidence="5 6">
    <name type="scientific">Sphenostylis stenocarpa</name>
    <dbReference type="NCBI Taxonomy" id="92480"/>
    <lineage>
        <taxon>Eukaryota</taxon>
        <taxon>Viridiplantae</taxon>
        <taxon>Streptophyta</taxon>
        <taxon>Embryophyta</taxon>
        <taxon>Tracheophyta</taxon>
        <taxon>Spermatophyta</taxon>
        <taxon>Magnoliopsida</taxon>
        <taxon>eudicotyledons</taxon>
        <taxon>Gunneridae</taxon>
        <taxon>Pentapetalae</taxon>
        <taxon>rosids</taxon>
        <taxon>fabids</taxon>
        <taxon>Fabales</taxon>
        <taxon>Fabaceae</taxon>
        <taxon>Papilionoideae</taxon>
        <taxon>50 kb inversion clade</taxon>
        <taxon>NPAAA clade</taxon>
        <taxon>indigoferoid/millettioid clade</taxon>
        <taxon>Phaseoleae</taxon>
        <taxon>Sphenostylis</taxon>
    </lineage>
</organism>
<dbReference type="Gene3D" id="3.10.330.10">
    <property type="match status" value="1"/>
</dbReference>
<dbReference type="PANTHER" id="PTHR12555">
    <property type="entry name" value="UBIQUITIN FUSION DEGRADATON PROTEIN 1"/>
    <property type="match status" value="1"/>
</dbReference>
<dbReference type="PANTHER" id="PTHR12555:SF21">
    <property type="entry name" value="UBIQUITIN FUSION DEGRADATION PROTEIN 1 HOMOLOG"/>
    <property type="match status" value="1"/>
</dbReference>
<dbReference type="Proteomes" id="UP001189624">
    <property type="component" value="Chromosome 4"/>
</dbReference>
<dbReference type="Pfam" id="PF03152">
    <property type="entry name" value="UFD1_N1"/>
    <property type="match status" value="1"/>
</dbReference>
<evidence type="ECO:0000313" key="6">
    <source>
        <dbReference type="Proteomes" id="UP001189624"/>
    </source>
</evidence>
<feature type="compositionally biased region" description="Acidic residues" evidence="3">
    <location>
        <begin position="48"/>
        <end position="58"/>
    </location>
</feature>
<dbReference type="Gramene" id="rna-AYBTSS11_LOCUS15539">
    <property type="protein sequence ID" value="CAJ1952892.1"/>
    <property type="gene ID" value="gene-AYBTSS11_LOCUS15539"/>
</dbReference>
<dbReference type="InterPro" id="IPR004854">
    <property type="entry name" value="Ufd1-like"/>
</dbReference>
<keyword evidence="2" id="KW-0833">Ubl conjugation pathway</keyword>
<gene>
    <name evidence="5" type="ORF">AYBTSS11_LOCUS15539</name>
</gene>
<dbReference type="FunFam" id="2.40.40.50:FF:000001">
    <property type="entry name" value="Ubiquitin fusion degradation protein 1 homolog"/>
    <property type="match status" value="1"/>
</dbReference>
<dbReference type="GO" id="GO:0006511">
    <property type="term" value="P:ubiquitin-dependent protein catabolic process"/>
    <property type="evidence" value="ECO:0007669"/>
    <property type="project" value="InterPro"/>
</dbReference>
<evidence type="ECO:0000256" key="3">
    <source>
        <dbReference type="SAM" id="MobiDB-lite"/>
    </source>
</evidence>
<dbReference type="InterPro" id="IPR042299">
    <property type="entry name" value="Ufd1-like_Nn"/>
</dbReference>
<name>A0AA86VKJ4_9FABA</name>
<evidence type="ECO:0000313" key="5">
    <source>
        <dbReference type="EMBL" id="CAJ1952892.1"/>
    </source>
</evidence>
<dbReference type="Gene3D" id="2.40.40.50">
    <property type="entry name" value="Ubiquitin fusion degradation protein UFD1, N-terminal domain"/>
    <property type="match status" value="1"/>
</dbReference>
<keyword evidence="6" id="KW-1185">Reference proteome</keyword>
<dbReference type="EMBL" id="OY731401">
    <property type="protein sequence ID" value="CAJ1952892.1"/>
    <property type="molecule type" value="Genomic_DNA"/>
</dbReference>
<feature type="compositionally biased region" description="Polar residues" evidence="3">
    <location>
        <begin position="1"/>
        <end position="25"/>
    </location>
</feature>
<dbReference type="GO" id="GO:0034098">
    <property type="term" value="C:VCP-NPL4-UFD1 AAA ATPase complex"/>
    <property type="evidence" value="ECO:0007669"/>
    <property type="project" value="TreeGrafter"/>
</dbReference>
<dbReference type="InterPro" id="IPR055417">
    <property type="entry name" value="UFD1_N1"/>
</dbReference>
<accession>A0AA86VKJ4</accession>
<feature type="domain" description="Ubiquitin fusion degradation protein UFD1 N-terminal subdomain 1" evidence="4">
    <location>
        <begin position="97"/>
        <end position="192"/>
    </location>
</feature>
<dbReference type="AlphaFoldDB" id="A0AA86VKJ4"/>
<dbReference type="GO" id="GO:0036503">
    <property type="term" value="P:ERAD pathway"/>
    <property type="evidence" value="ECO:0007669"/>
    <property type="project" value="TreeGrafter"/>
</dbReference>
<evidence type="ECO:0000256" key="1">
    <source>
        <dbReference type="ARBA" id="ARBA00006043"/>
    </source>
</evidence>
<reference evidence="5" key="1">
    <citation type="submission" date="2023-10" db="EMBL/GenBank/DDBJ databases">
        <authorList>
            <person name="Domelevo Entfellner J.-B."/>
        </authorList>
    </citation>
    <scope>NUCLEOTIDE SEQUENCE</scope>
</reference>
<feature type="region of interest" description="Disordered" evidence="3">
    <location>
        <begin position="1"/>
        <end position="71"/>
    </location>
</feature>
<proteinExistence type="inferred from homology"/>
<protein>
    <recommendedName>
        <fullName evidence="4">Ubiquitin fusion degradation protein UFD1 N-terminal subdomain 1 domain-containing protein</fullName>
    </recommendedName>
</protein>
<dbReference type="GO" id="GO:0031593">
    <property type="term" value="F:polyubiquitin modification-dependent protein binding"/>
    <property type="evidence" value="ECO:0007669"/>
    <property type="project" value="TreeGrafter"/>
</dbReference>
<comment type="similarity">
    <text evidence="1">Belongs to the UFD1 family.</text>
</comment>
<evidence type="ECO:0000256" key="2">
    <source>
        <dbReference type="ARBA" id="ARBA00022786"/>
    </source>
</evidence>
<sequence length="227" mass="26943">MENESNNLDQQESSNWESDNWSIQEESNDWESNEHEYQQNNWEPNEHEQEENNSEANEEQSHNWESESWNESENWNEYEYNNWDEQEQDYNEWDGTFKDVYRCYPLSAIDKINLENGGKIIMPPSALSLLMYLEIEYPMLFELTNPSTEKVTHCGVQEFTADEGNMYMPKWMMENMNLEEGSNVNVRSIQLPTGTFVKLQPHTKDFLEMSNPKAVYELSPYNLSQIS</sequence>